<dbReference type="Proteomes" id="UP000641932">
    <property type="component" value="Unassembled WGS sequence"/>
</dbReference>
<feature type="domain" description="L,D-TPase catalytic" evidence="4">
    <location>
        <begin position="77"/>
        <end position="236"/>
    </location>
</feature>
<keyword evidence="5" id="KW-0449">Lipoprotein</keyword>
<dbReference type="InterPro" id="IPR005490">
    <property type="entry name" value="LD_TPept_cat_dom"/>
</dbReference>
<dbReference type="EMBL" id="BMMS01000015">
    <property type="protein sequence ID" value="GGO91016.1"/>
    <property type="molecule type" value="Genomic_DNA"/>
</dbReference>
<comment type="pathway">
    <text evidence="1">Cell wall biogenesis; peptidoglycan biosynthesis.</text>
</comment>
<reference evidence="5" key="1">
    <citation type="journal article" date="2014" name="Int. J. Syst. Evol. Microbiol.">
        <title>Complete genome sequence of Corynebacterium casei LMG S-19264T (=DSM 44701T), isolated from a smear-ripened cheese.</title>
        <authorList>
            <consortium name="US DOE Joint Genome Institute (JGI-PGF)"/>
            <person name="Walter F."/>
            <person name="Albersmeier A."/>
            <person name="Kalinowski J."/>
            <person name="Ruckert C."/>
        </authorList>
    </citation>
    <scope>NUCLEOTIDE SEQUENCE</scope>
    <source>
        <strain evidence="5">CGMCC 4.7201</strain>
    </source>
</reference>
<dbReference type="GO" id="GO:0016740">
    <property type="term" value="F:transferase activity"/>
    <property type="evidence" value="ECO:0007669"/>
    <property type="project" value="InterPro"/>
</dbReference>
<dbReference type="Pfam" id="PF03734">
    <property type="entry name" value="YkuD"/>
    <property type="match status" value="1"/>
</dbReference>
<dbReference type="AlphaFoldDB" id="A0A917ZSB8"/>
<dbReference type="GO" id="GO:0009252">
    <property type="term" value="P:peptidoglycan biosynthetic process"/>
    <property type="evidence" value="ECO:0007669"/>
    <property type="project" value="UniProtKB-KW"/>
</dbReference>
<evidence type="ECO:0000256" key="3">
    <source>
        <dbReference type="SAM" id="SignalP"/>
    </source>
</evidence>
<proteinExistence type="predicted"/>
<comment type="caution">
    <text evidence="5">The sequence shown here is derived from an EMBL/GenBank/DDBJ whole genome shotgun (WGS) entry which is preliminary data.</text>
</comment>
<keyword evidence="6" id="KW-1185">Reference proteome</keyword>
<protein>
    <submittedName>
        <fullName evidence="5">Lipoprotein</fullName>
    </submittedName>
</protein>
<feature type="chain" id="PRO_5039674212" evidence="3">
    <location>
        <begin position="28"/>
        <end position="248"/>
    </location>
</feature>
<dbReference type="GO" id="GO:0008360">
    <property type="term" value="P:regulation of cell shape"/>
    <property type="evidence" value="ECO:0007669"/>
    <property type="project" value="UniProtKB-UniRule"/>
</dbReference>
<accession>A0A917ZSB8</accession>
<name>A0A917ZSB8_9ACTN</name>
<dbReference type="RefSeq" id="WP_189132897.1">
    <property type="nucleotide sequence ID" value="NZ_BMMS01000015.1"/>
</dbReference>
<sequence>MRTSGAGRIRGAAVGVLLLAGCGALTACGQSPSHPQGHGQGQGDQAARADRTRYPPGIGRWLRDRVPGRARQVVAVYGESVTSARSTVVLYERQGSGWRRLRSWPAHNGRRGWTTAHREGDRRSPVGVFTLSDAGGVLPDPGARLPYSASSAFTPPSYWPTPKHHDFDYVIAIDYNRVRGTSPLDPRRPLGQSRGGGIWIHLDHGSGTSACVSVSRSAMTYLLRTLDPALHPVVVMGDRRSLAAQPTP</sequence>
<feature type="compositionally biased region" description="Low complexity" evidence="2">
    <location>
        <begin position="28"/>
        <end position="37"/>
    </location>
</feature>
<evidence type="ECO:0000259" key="4">
    <source>
        <dbReference type="PROSITE" id="PS52029"/>
    </source>
</evidence>
<dbReference type="PANTHER" id="PTHR38589">
    <property type="entry name" value="BLR0621 PROTEIN"/>
    <property type="match status" value="1"/>
</dbReference>
<keyword evidence="1" id="KW-0573">Peptidoglycan synthesis</keyword>
<keyword evidence="1" id="KW-0961">Cell wall biogenesis/degradation</keyword>
<dbReference type="GO" id="GO:0071555">
    <property type="term" value="P:cell wall organization"/>
    <property type="evidence" value="ECO:0007669"/>
    <property type="project" value="UniProtKB-UniRule"/>
</dbReference>
<evidence type="ECO:0000256" key="2">
    <source>
        <dbReference type="SAM" id="MobiDB-lite"/>
    </source>
</evidence>
<dbReference type="PROSITE" id="PS51257">
    <property type="entry name" value="PROKAR_LIPOPROTEIN"/>
    <property type="match status" value="1"/>
</dbReference>
<feature type="active site" description="Nucleophile" evidence="1">
    <location>
        <position position="211"/>
    </location>
</feature>
<dbReference type="PANTHER" id="PTHR38589:SF1">
    <property type="entry name" value="BLR0621 PROTEIN"/>
    <property type="match status" value="1"/>
</dbReference>
<evidence type="ECO:0000313" key="5">
    <source>
        <dbReference type="EMBL" id="GGO91016.1"/>
    </source>
</evidence>
<keyword evidence="3" id="KW-0732">Signal</keyword>
<dbReference type="PROSITE" id="PS52029">
    <property type="entry name" value="LD_TPASE"/>
    <property type="match status" value="1"/>
</dbReference>
<reference evidence="5" key="2">
    <citation type="submission" date="2020-09" db="EMBL/GenBank/DDBJ databases">
        <authorList>
            <person name="Sun Q."/>
            <person name="Zhou Y."/>
        </authorList>
    </citation>
    <scope>NUCLEOTIDE SEQUENCE</scope>
    <source>
        <strain evidence="5">CGMCC 4.7201</strain>
    </source>
</reference>
<feature type="region of interest" description="Disordered" evidence="2">
    <location>
        <begin position="28"/>
        <end position="58"/>
    </location>
</feature>
<gene>
    <name evidence="5" type="ORF">GCM10012280_37910</name>
</gene>
<feature type="active site" description="Proton donor/acceptor" evidence="1">
    <location>
        <position position="201"/>
    </location>
</feature>
<evidence type="ECO:0000313" key="6">
    <source>
        <dbReference type="Proteomes" id="UP000641932"/>
    </source>
</evidence>
<feature type="signal peptide" evidence="3">
    <location>
        <begin position="1"/>
        <end position="27"/>
    </location>
</feature>
<keyword evidence="1" id="KW-0133">Cell shape</keyword>
<evidence type="ECO:0000256" key="1">
    <source>
        <dbReference type="PROSITE-ProRule" id="PRU01373"/>
    </source>
</evidence>
<organism evidence="5 6">
    <name type="scientific">Wenjunlia tyrosinilytica</name>
    <dbReference type="NCBI Taxonomy" id="1544741"/>
    <lineage>
        <taxon>Bacteria</taxon>
        <taxon>Bacillati</taxon>
        <taxon>Actinomycetota</taxon>
        <taxon>Actinomycetes</taxon>
        <taxon>Kitasatosporales</taxon>
        <taxon>Streptomycetaceae</taxon>
        <taxon>Wenjunlia</taxon>
    </lineage>
</organism>